<dbReference type="AlphaFoldDB" id="A0A9W9NX16"/>
<evidence type="ECO:0000256" key="1">
    <source>
        <dbReference type="ARBA" id="ARBA00004141"/>
    </source>
</evidence>
<feature type="transmembrane region" description="Helical" evidence="6">
    <location>
        <begin position="356"/>
        <end position="378"/>
    </location>
</feature>
<feature type="transmembrane region" description="Helical" evidence="6">
    <location>
        <begin position="398"/>
        <end position="419"/>
    </location>
</feature>
<feature type="transmembrane region" description="Helical" evidence="6">
    <location>
        <begin position="272"/>
        <end position="293"/>
    </location>
</feature>
<dbReference type="PANTHER" id="PTHR11785">
    <property type="entry name" value="AMINO ACID TRANSPORTER"/>
    <property type="match status" value="1"/>
</dbReference>
<feature type="transmembrane region" description="Helical" evidence="6">
    <location>
        <begin position="545"/>
        <end position="565"/>
    </location>
</feature>
<protein>
    <recommendedName>
        <fullName evidence="9">Amino acid transporter</fullName>
    </recommendedName>
</protein>
<evidence type="ECO:0000256" key="2">
    <source>
        <dbReference type="ARBA" id="ARBA00022692"/>
    </source>
</evidence>
<keyword evidence="4 6" id="KW-0472">Membrane</keyword>
<dbReference type="OrthoDB" id="10062876at2759"/>
<gene>
    <name evidence="7" type="ORF">N7469_005949</name>
</gene>
<evidence type="ECO:0000313" key="8">
    <source>
        <dbReference type="Proteomes" id="UP001147733"/>
    </source>
</evidence>
<evidence type="ECO:0000256" key="6">
    <source>
        <dbReference type="SAM" id="Phobius"/>
    </source>
</evidence>
<comment type="subcellular location">
    <subcellularLocation>
        <location evidence="1">Membrane</location>
        <topology evidence="1">Multi-pass membrane protein</topology>
    </subcellularLocation>
</comment>
<dbReference type="InterPro" id="IPR002293">
    <property type="entry name" value="AA/rel_permease1"/>
</dbReference>
<proteinExistence type="predicted"/>
<dbReference type="Gene3D" id="1.20.1740.10">
    <property type="entry name" value="Amino acid/polyamine transporter I"/>
    <property type="match status" value="1"/>
</dbReference>
<evidence type="ECO:0000256" key="4">
    <source>
        <dbReference type="ARBA" id="ARBA00023136"/>
    </source>
</evidence>
<reference evidence="7" key="2">
    <citation type="journal article" date="2023" name="IMA Fungus">
        <title>Comparative genomic study of the Penicillium genus elucidates a diverse pangenome and 15 lateral gene transfer events.</title>
        <authorList>
            <person name="Petersen C."/>
            <person name="Sorensen T."/>
            <person name="Nielsen M.R."/>
            <person name="Sondergaard T.E."/>
            <person name="Sorensen J.L."/>
            <person name="Fitzpatrick D.A."/>
            <person name="Frisvad J.C."/>
            <person name="Nielsen K.L."/>
        </authorList>
    </citation>
    <scope>NUCLEOTIDE SEQUENCE</scope>
    <source>
        <strain evidence="7">IBT 23319</strain>
    </source>
</reference>
<dbReference type="RefSeq" id="XP_056500106.1">
    <property type="nucleotide sequence ID" value="XM_056644868.1"/>
</dbReference>
<dbReference type="GeneID" id="81384035"/>
<evidence type="ECO:0000256" key="3">
    <source>
        <dbReference type="ARBA" id="ARBA00022989"/>
    </source>
</evidence>
<feature type="transmembrane region" description="Helical" evidence="6">
    <location>
        <begin position="246"/>
        <end position="266"/>
    </location>
</feature>
<feature type="transmembrane region" description="Helical" evidence="6">
    <location>
        <begin position="571"/>
        <end position="589"/>
    </location>
</feature>
<feature type="transmembrane region" description="Helical" evidence="6">
    <location>
        <begin position="154"/>
        <end position="177"/>
    </location>
</feature>
<evidence type="ECO:0000313" key="7">
    <source>
        <dbReference type="EMBL" id="KAJ5231361.1"/>
    </source>
</evidence>
<accession>A0A9W9NX16</accession>
<feature type="transmembrane region" description="Helical" evidence="6">
    <location>
        <begin position="482"/>
        <end position="503"/>
    </location>
</feature>
<feature type="transmembrane region" description="Helical" evidence="6">
    <location>
        <begin position="509"/>
        <end position="533"/>
    </location>
</feature>
<evidence type="ECO:0008006" key="9">
    <source>
        <dbReference type="Google" id="ProtNLM"/>
    </source>
</evidence>
<dbReference type="EMBL" id="JAPQKT010000005">
    <property type="protein sequence ID" value="KAJ5231361.1"/>
    <property type="molecule type" value="Genomic_DNA"/>
</dbReference>
<sequence>MSNSAYPHDRNGLAAPRDSLELASLASSSPVSVAGSSRSSSPDGISSSRKLSLEDEDPLADPEGNIYLEAGRQRGYSISSAFDFGRNLFPLSQTQGGYAPLGAPTVDREGPDGSLERNKTLTYLNGLSLIVGLIIGSGIFSSPSQVNVNAGSPGASLIVWAVAGLLAWTGAASYAELGGAIPLNGGSQVYLAKIFGELPGFLFTWCAVLVLKPGSAAIISIIFGEYIVRAFVGADVENVSPWINKGVALGGLLAVTLFNCISTKIATRIGDLFMFFKFVALVGVTVTGVVVAITGYSSKGSASEEWKNTSWFAGTNTEISDFAVALYAGLWAFDGWDNTNYVTGEFKNPNRDLPRVIHTAMPLVIISYLMANVSYFLVLPHDTIEASNTVAVQFGGKVFGPVGAIVLALVVGASCFGALNATTFTSGRLVYAAGKEGYLPSLFGRIGLGNPSSPTPAAGTRLRRRSWARKSLSRLFGDESRLGYTPIYAMGFNAALSTVYIAVGEFATLVTFYGVAGYTFYFVTVLGLIVLRIREPHLERPYKTWISTPIIFCCVSLFLLSRAIIAEPLQTLIVVAFIMTGIPVYYWRIYQRDGQTGLSGWKFWKSRSR</sequence>
<dbReference type="Pfam" id="PF13520">
    <property type="entry name" value="AA_permease_2"/>
    <property type="match status" value="1"/>
</dbReference>
<dbReference type="GO" id="GO:0016020">
    <property type="term" value="C:membrane"/>
    <property type="evidence" value="ECO:0007669"/>
    <property type="project" value="UniProtKB-SubCell"/>
</dbReference>
<dbReference type="GO" id="GO:0015179">
    <property type="term" value="F:L-amino acid transmembrane transporter activity"/>
    <property type="evidence" value="ECO:0007669"/>
    <property type="project" value="TreeGrafter"/>
</dbReference>
<keyword evidence="2 6" id="KW-0812">Transmembrane</keyword>
<organism evidence="7 8">
    <name type="scientific">Penicillium citrinum</name>
    <dbReference type="NCBI Taxonomy" id="5077"/>
    <lineage>
        <taxon>Eukaryota</taxon>
        <taxon>Fungi</taxon>
        <taxon>Dikarya</taxon>
        <taxon>Ascomycota</taxon>
        <taxon>Pezizomycotina</taxon>
        <taxon>Eurotiomycetes</taxon>
        <taxon>Eurotiomycetidae</taxon>
        <taxon>Eurotiales</taxon>
        <taxon>Aspergillaceae</taxon>
        <taxon>Penicillium</taxon>
    </lineage>
</organism>
<dbReference type="InterPro" id="IPR050598">
    <property type="entry name" value="AminoAcid_Transporter"/>
</dbReference>
<reference evidence="7" key="1">
    <citation type="submission" date="2022-11" db="EMBL/GenBank/DDBJ databases">
        <authorList>
            <person name="Petersen C."/>
        </authorList>
    </citation>
    <scope>NUCLEOTIDE SEQUENCE</scope>
    <source>
        <strain evidence="7">IBT 23319</strain>
    </source>
</reference>
<feature type="region of interest" description="Disordered" evidence="5">
    <location>
        <begin position="1"/>
        <end position="63"/>
    </location>
</feature>
<feature type="transmembrane region" description="Helical" evidence="6">
    <location>
        <begin position="123"/>
        <end position="142"/>
    </location>
</feature>
<evidence type="ECO:0000256" key="5">
    <source>
        <dbReference type="SAM" id="MobiDB-lite"/>
    </source>
</evidence>
<keyword evidence="8" id="KW-1185">Reference proteome</keyword>
<name>A0A9W9NX16_PENCI</name>
<keyword evidence="3 6" id="KW-1133">Transmembrane helix</keyword>
<feature type="compositionally biased region" description="Low complexity" evidence="5">
    <location>
        <begin position="21"/>
        <end position="49"/>
    </location>
</feature>
<dbReference type="PANTHER" id="PTHR11785:SF512">
    <property type="entry name" value="SOBREMESA, ISOFORM B"/>
    <property type="match status" value="1"/>
</dbReference>
<dbReference type="Proteomes" id="UP001147733">
    <property type="component" value="Unassembled WGS sequence"/>
</dbReference>
<comment type="caution">
    <text evidence="7">The sequence shown here is derived from an EMBL/GenBank/DDBJ whole genome shotgun (WGS) entry which is preliminary data.</text>
</comment>